<dbReference type="EMBL" id="JACIJF010000016">
    <property type="protein sequence ID" value="MBB5712397.1"/>
    <property type="molecule type" value="Genomic_DNA"/>
</dbReference>
<gene>
    <name evidence="2" type="ORF">FHT02_003656</name>
</gene>
<organism evidence="2 3">
    <name type="scientific">Sphingomonas xinjiangensis</name>
    <dbReference type="NCBI Taxonomy" id="643568"/>
    <lineage>
        <taxon>Bacteria</taxon>
        <taxon>Pseudomonadati</taxon>
        <taxon>Pseudomonadota</taxon>
        <taxon>Alphaproteobacteria</taxon>
        <taxon>Sphingomonadales</taxon>
        <taxon>Sphingomonadaceae</taxon>
        <taxon>Sphingomonas</taxon>
    </lineage>
</organism>
<evidence type="ECO:0000313" key="3">
    <source>
        <dbReference type="Proteomes" id="UP000527143"/>
    </source>
</evidence>
<evidence type="ECO:0000256" key="1">
    <source>
        <dbReference type="SAM" id="MobiDB-lite"/>
    </source>
</evidence>
<dbReference type="RefSeq" id="WP_184090840.1">
    <property type="nucleotide sequence ID" value="NZ_JACIJF010000016.1"/>
</dbReference>
<accession>A0A840YRU5</accession>
<feature type="region of interest" description="Disordered" evidence="1">
    <location>
        <begin position="109"/>
        <end position="185"/>
    </location>
</feature>
<dbReference type="AlphaFoldDB" id="A0A840YRU5"/>
<reference evidence="2 3" key="1">
    <citation type="submission" date="2020-08" db="EMBL/GenBank/DDBJ databases">
        <title>Genomic Encyclopedia of Type Strains, Phase IV (KMG-IV): sequencing the most valuable type-strain genomes for metagenomic binning, comparative biology and taxonomic classification.</title>
        <authorList>
            <person name="Goeker M."/>
        </authorList>
    </citation>
    <scope>NUCLEOTIDE SEQUENCE [LARGE SCALE GENOMIC DNA]</scope>
    <source>
        <strain evidence="2 3">DSM 26736</strain>
    </source>
</reference>
<name>A0A840YRU5_9SPHN</name>
<evidence type="ECO:0000313" key="2">
    <source>
        <dbReference type="EMBL" id="MBB5712397.1"/>
    </source>
</evidence>
<sequence>MNIGEFKRNANGDLLGSIASVSIDLPRLGLRPVRSDNERAPAFEIMALNVARRWVQVGALWEQESNTSGEIFYQGRLEDPSFANPLPIMLFGDDVDGFRVVWNRPQQVARDMDGNRRSRRNRDEDDTDTTGEDMAFPPLGGGTSEEAPKARRRGKSRSTGFGDGNATENGALIPADQLADDYVPC</sequence>
<keyword evidence="3" id="KW-1185">Reference proteome</keyword>
<comment type="caution">
    <text evidence="2">The sequence shown here is derived from an EMBL/GenBank/DDBJ whole genome shotgun (WGS) entry which is preliminary data.</text>
</comment>
<dbReference type="InterPro" id="IPR007948">
    <property type="entry name" value="DUF736"/>
</dbReference>
<proteinExistence type="predicted"/>
<dbReference type="Pfam" id="PF05284">
    <property type="entry name" value="DUF736"/>
    <property type="match status" value="1"/>
</dbReference>
<protein>
    <submittedName>
        <fullName evidence="2">Uncharacterized protein (DUF736 family)</fullName>
    </submittedName>
</protein>
<dbReference type="Proteomes" id="UP000527143">
    <property type="component" value="Unassembled WGS sequence"/>
</dbReference>